<reference evidence="14 15" key="1">
    <citation type="submission" date="2019-11" db="EMBL/GenBank/DDBJ databases">
        <title>Whole-genome sequence of a the green, strictly anaerobic photosynthetic bacterium Heliobacillus mobilis DSM 6151.</title>
        <authorList>
            <person name="Kyndt J.A."/>
            <person name="Meyer T.E."/>
        </authorList>
    </citation>
    <scope>NUCLEOTIDE SEQUENCE [LARGE SCALE GENOMIC DNA]</scope>
    <source>
        <strain evidence="14 15">DSM 6151</strain>
    </source>
</reference>
<comment type="catalytic activity">
    <reaction evidence="10">
        <text>ATP + H2O = ADP + phosphate + H(+)</text>
        <dbReference type="Rhea" id="RHEA:13065"/>
        <dbReference type="ChEBI" id="CHEBI:15377"/>
        <dbReference type="ChEBI" id="CHEBI:15378"/>
        <dbReference type="ChEBI" id="CHEBI:30616"/>
        <dbReference type="ChEBI" id="CHEBI:43474"/>
        <dbReference type="ChEBI" id="CHEBI:456216"/>
        <dbReference type="EC" id="5.6.2.4"/>
    </reaction>
</comment>
<dbReference type="CDD" id="cd17932">
    <property type="entry name" value="DEXQc_UvrD"/>
    <property type="match status" value="1"/>
</dbReference>
<protein>
    <recommendedName>
        <fullName evidence="9">DNA 3'-5' helicase</fullName>
        <ecNumber evidence="9">5.6.2.4</ecNumber>
    </recommendedName>
</protein>
<dbReference type="Proteomes" id="UP000430670">
    <property type="component" value="Unassembled WGS sequence"/>
</dbReference>
<evidence type="ECO:0000256" key="10">
    <source>
        <dbReference type="ARBA" id="ARBA00048988"/>
    </source>
</evidence>
<keyword evidence="5 11" id="KW-0067">ATP-binding</keyword>
<gene>
    <name evidence="14" type="ORF">GJ688_01910</name>
</gene>
<dbReference type="CDD" id="cd18807">
    <property type="entry name" value="SF1_C_UvrD"/>
    <property type="match status" value="1"/>
</dbReference>
<dbReference type="EMBL" id="WNKU01000001">
    <property type="protein sequence ID" value="MTV47737.1"/>
    <property type="molecule type" value="Genomic_DNA"/>
</dbReference>
<evidence type="ECO:0000256" key="1">
    <source>
        <dbReference type="ARBA" id="ARBA00009922"/>
    </source>
</evidence>
<feature type="domain" description="UvrD-like helicase C-terminal" evidence="13">
    <location>
        <begin position="272"/>
        <end position="538"/>
    </location>
</feature>
<dbReference type="Gene3D" id="1.10.10.160">
    <property type="match status" value="1"/>
</dbReference>
<dbReference type="GO" id="GO:0043138">
    <property type="term" value="F:3'-5' DNA helicase activity"/>
    <property type="evidence" value="ECO:0007669"/>
    <property type="project" value="UniProtKB-EC"/>
</dbReference>
<evidence type="ECO:0000256" key="3">
    <source>
        <dbReference type="ARBA" id="ARBA00022801"/>
    </source>
</evidence>
<dbReference type="GO" id="GO:0003677">
    <property type="term" value="F:DNA binding"/>
    <property type="evidence" value="ECO:0007669"/>
    <property type="project" value="UniProtKB-KW"/>
</dbReference>
<dbReference type="PANTHER" id="PTHR11070:SF2">
    <property type="entry name" value="ATP-DEPENDENT DNA HELICASE SRS2"/>
    <property type="match status" value="1"/>
</dbReference>
<dbReference type="InterPro" id="IPR013986">
    <property type="entry name" value="DExx_box_DNA_helicase_dom_sf"/>
</dbReference>
<feature type="domain" description="UvrD-like helicase ATP-binding" evidence="12">
    <location>
        <begin position="5"/>
        <end position="271"/>
    </location>
</feature>
<organism evidence="14 15">
    <name type="scientific">Heliobacterium mobile</name>
    <name type="common">Heliobacillus mobilis</name>
    <dbReference type="NCBI Taxonomy" id="28064"/>
    <lineage>
        <taxon>Bacteria</taxon>
        <taxon>Bacillati</taxon>
        <taxon>Bacillota</taxon>
        <taxon>Clostridia</taxon>
        <taxon>Eubacteriales</taxon>
        <taxon>Heliobacteriaceae</taxon>
        <taxon>Heliobacterium</taxon>
    </lineage>
</organism>
<comment type="caution">
    <text evidence="14">The sequence shown here is derived from an EMBL/GenBank/DDBJ whole genome shotgun (WGS) entry which is preliminary data.</text>
</comment>
<evidence type="ECO:0000256" key="8">
    <source>
        <dbReference type="ARBA" id="ARBA00034617"/>
    </source>
</evidence>
<evidence type="ECO:0000259" key="13">
    <source>
        <dbReference type="PROSITE" id="PS51217"/>
    </source>
</evidence>
<dbReference type="PROSITE" id="PS51217">
    <property type="entry name" value="UVRD_HELICASE_CTER"/>
    <property type="match status" value="1"/>
</dbReference>
<dbReference type="GO" id="GO:0016787">
    <property type="term" value="F:hydrolase activity"/>
    <property type="evidence" value="ECO:0007669"/>
    <property type="project" value="UniProtKB-UniRule"/>
</dbReference>
<evidence type="ECO:0000256" key="9">
    <source>
        <dbReference type="ARBA" id="ARBA00034808"/>
    </source>
</evidence>
<evidence type="ECO:0000256" key="6">
    <source>
        <dbReference type="ARBA" id="ARBA00023125"/>
    </source>
</evidence>
<evidence type="ECO:0000259" key="12">
    <source>
        <dbReference type="PROSITE" id="PS51198"/>
    </source>
</evidence>
<dbReference type="Gene3D" id="1.10.486.10">
    <property type="entry name" value="PCRA, domain 4"/>
    <property type="match status" value="1"/>
</dbReference>
<keyword evidence="2 11" id="KW-0547">Nucleotide-binding</keyword>
<keyword evidence="4 11" id="KW-0347">Helicase</keyword>
<dbReference type="SUPFAM" id="SSF52540">
    <property type="entry name" value="P-loop containing nucleoside triphosphate hydrolases"/>
    <property type="match status" value="1"/>
</dbReference>
<dbReference type="OrthoDB" id="9810135at2"/>
<sequence length="618" mass="71173">MNFLQALNESQRGAVISAASRILCLAGAGTGKTRVLTHRVAHLHTESRIGTSNMLCLTFTRLAGKEMKERVMALIGEQEGKKLFCNTFHAFAVAVLRDWGYKLGIDPGFSIYDTEDRKEILQVIIKEFGSRTNIKKVLERFEQCVDVNEEAAWHPEECRVLMEYGYRLKQNNAVDLDRLIDLVNLLWNEHPDCLAHYKRTFTHVFVDEFQDTSDDQMEMLRLLDPENLFVVGDPDQAIYGWRNARIEYIVNFPQTYPGCEVHKLQDNYRSTHPIVDAANQVIKNNVNRIEKTLIAHKEGQPVETNDYDDEWTEIRELIGRIKSLKETGTRSSDIAILCRRNIQVDRFKNVMDQFGIPAQRIGGGDDPFAKRDVKAMIAWLDVFQNKKDSMSLKRAITFPKPYYTPNELLNFEIEAGMQDLSLYQILVERARGCFAEDMEKLRQAIERNGASNPSECFKSLIEALQLKDFYAQRGLENRKRDVEVAFSSMQRWEASKAALGEDFSLGSFLRFLRYRDIQEQLMDKQDAVKIMTVHASKGLEFPTVFVAGLAQGVFPSKKTSDPEEERRLFYVAVTRARDRLFLSWSRQVESWGNQLELVEVSQFVHECLQGQDRRVECG</sequence>
<evidence type="ECO:0000256" key="11">
    <source>
        <dbReference type="PROSITE-ProRule" id="PRU00560"/>
    </source>
</evidence>
<dbReference type="InterPro" id="IPR014017">
    <property type="entry name" value="DNA_helicase_UvrD-like_C"/>
</dbReference>
<dbReference type="Pfam" id="PF00580">
    <property type="entry name" value="UvrD-helicase"/>
    <property type="match status" value="1"/>
</dbReference>
<evidence type="ECO:0000256" key="7">
    <source>
        <dbReference type="ARBA" id="ARBA00023235"/>
    </source>
</evidence>
<dbReference type="EC" id="5.6.2.4" evidence="9"/>
<dbReference type="GO" id="GO:0005524">
    <property type="term" value="F:ATP binding"/>
    <property type="evidence" value="ECO:0007669"/>
    <property type="project" value="UniProtKB-UniRule"/>
</dbReference>
<dbReference type="PANTHER" id="PTHR11070">
    <property type="entry name" value="UVRD / RECB / PCRA DNA HELICASE FAMILY MEMBER"/>
    <property type="match status" value="1"/>
</dbReference>
<comment type="catalytic activity">
    <reaction evidence="8">
        <text>Couples ATP hydrolysis with the unwinding of duplex DNA by translocating in the 3'-5' direction.</text>
        <dbReference type="EC" id="5.6.2.4"/>
    </reaction>
</comment>
<dbReference type="Gene3D" id="3.40.50.300">
    <property type="entry name" value="P-loop containing nucleotide triphosphate hydrolases"/>
    <property type="match status" value="2"/>
</dbReference>
<dbReference type="AlphaFoldDB" id="A0A6I3SBC9"/>
<accession>A0A6I3SBC9</accession>
<dbReference type="RefSeq" id="WP_155474811.1">
    <property type="nucleotide sequence ID" value="NZ_WNKU01000001.1"/>
</dbReference>
<keyword evidence="7" id="KW-0413">Isomerase</keyword>
<dbReference type="InterPro" id="IPR000212">
    <property type="entry name" value="DNA_helicase_UvrD/REP"/>
</dbReference>
<proteinExistence type="inferred from homology"/>
<keyword evidence="15" id="KW-1185">Reference proteome</keyword>
<dbReference type="GO" id="GO:0000725">
    <property type="term" value="P:recombinational repair"/>
    <property type="evidence" value="ECO:0007669"/>
    <property type="project" value="TreeGrafter"/>
</dbReference>
<name>A0A6I3SBC9_HELMO</name>
<keyword evidence="3 11" id="KW-0378">Hydrolase</keyword>
<evidence type="ECO:0000256" key="4">
    <source>
        <dbReference type="ARBA" id="ARBA00022806"/>
    </source>
</evidence>
<comment type="similarity">
    <text evidence="1">Belongs to the helicase family. UvrD subfamily.</text>
</comment>
<dbReference type="PROSITE" id="PS51198">
    <property type="entry name" value="UVRD_HELICASE_ATP_BIND"/>
    <property type="match status" value="1"/>
</dbReference>
<keyword evidence="6" id="KW-0238">DNA-binding</keyword>
<evidence type="ECO:0000313" key="15">
    <source>
        <dbReference type="Proteomes" id="UP000430670"/>
    </source>
</evidence>
<dbReference type="Pfam" id="PF13361">
    <property type="entry name" value="UvrD_C"/>
    <property type="match status" value="1"/>
</dbReference>
<feature type="binding site" evidence="11">
    <location>
        <begin position="26"/>
        <end position="33"/>
    </location>
    <ligand>
        <name>ATP</name>
        <dbReference type="ChEBI" id="CHEBI:30616"/>
    </ligand>
</feature>
<dbReference type="InterPro" id="IPR027417">
    <property type="entry name" value="P-loop_NTPase"/>
</dbReference>
<dbReference type="InterPro" id="IPR014016">
    <property type="entry name" value="UvrD-like_ATP-bd"/>
</dbReference>
<evidence type="ECO:0000313" key="14">
    <source>
        <dbReference type="EMBL" id="MTV47737.1"/>
    </source>
</evidence>
<evidence type="ECO:0000256" key="5">
    <source>
        <dbReference type="ARBA" id="ARBA00022840"/>
    </source>
</evidence>
<evidence type="ECO:0000256" key="2">
    <source>
        <dbReference type="ARBA" id="ARBA00022741"/>
    </source>
</evidence>